<accession>A0AB73LMF8</accession>
<name>A0AB73LMF8_9LEPT</name>
<evidence type="ECO:0000313" key="3">
    <source>
        <dbReference type="Proteomes" id="UP000189337"/>
    </source>
</evidence>
<proteinExistence type="predicted"/>
<dbReference type="EMBL" id="MTSU01000008">
    <property type="protein sequence ID" value="ONF92965.1"/>
    <property type="molecule type" value="Genomic_DNA"/>
</dbReference>
<evidence type="ECO:0000256" key="1">
    <source>
        <dbReference type="SAM" id="MobiDB-lite"/>
    </source>
</evidence>
<evidence type="ECO:0000313" key="2">
    <source>
        <dbReference type="EMBL" id="ONF92965.1"/>
    </source>
</evidence>
<protein>
    <submittedName>
        <fullName evidence="2">Uncharacterized protein</fullName>
    </submittedName>
</protein>
<comment type="caution">
    <text evidence="2">The sequence shown here is derived from an EMBL/GenBank/DDBJ whole genome shotgun (WGS) entry which is preliminary data.</text>
</comment>
<sequence length="108" mass="12905">MYEFPHFRKHSLSDFSSKSAKPPQIRNFLWEFPQIDPKPKFSIDYNFDTENWYQYHNNQFIENSPVAGNVPSTGIFLKTFRKQNFNESQKIYFPFSSFHHSAGLTFQL</sequence>
<organism evidence="2 3">
    <name type="scientific">Leptospira santarosai</name>
    <dbReference type="NCBI Taxonomy" id="28183"/>
    <lineage>
        <taxon>Bacteria</taxon>
        <taxon>Pseudomonadati</taxon>
        <taxon>Spirochaetota</taxon>
        <taxon>Spirochaetia</taxon>
        <taxon>Leptospirales</taxon>
        <taxon>Leptospiraceae</taxon>
        <taxon>Leptospira</taxon>
    </lineage>
</organism>
<dbReference type="AlphaFoldDB" id="A0AB73LMF8"/>
<gene>
    <name evidence="2" type="ORF">BWD14_10770</name>
</gene>
<dbReference type="Proteomes" id="UP000189337">
    <property type="component" value="Unassembled WGS sequence"/>
</dbReference>
<reference evidence="2 3" key="1">
    <citation type="submission" date="2017-01" db="EMBL/GenBank/DDBJ databases">
        <title>Comparative genomic analysis of Brazilian Leptospira santarosai.</title>
        <authorList>
            <person name="Moreno L.Z."/>
            <person name="Miraglia F."/>
            <person name="Kremer F.S."/>
            <person name="Eslabao M.R."/>
            <person name="Lilenbaum W."/>
            <person name="Dellagostin O.A."/>
            <person name="Moreno A.M."/>
        </authorList>
    </citation>
    <scope>NUCLEOTIDE SEQUENCE [LARGE SCALE GENOMIC DNA]</scope>
    <source>
        <strain evidence="2 3">M52/8-19</strain>
    </source>
</reference>
<feature type="region of interest" description="Disordered" evidence="1">
    <location>
        <begin position="1"/>
        <end position="21"/>
    </location>
</feature>